<dbReference type="OrthoDB" id="1090267at2"/>
<dbReference type="Gene3D" id="1.10.10.10">
    <property type="entry name" value="Winged helix-like DNA-binding domain superfamily/Winged helix DNA-binding domain"/>
    <property type="match status" value="1"/>
</dbReference>
<organism evidence="2 3">
    <name type="scientific">Chlorobium luteolum (strain DSM 273 / BCRC 81028 / 2530)</name>
    <name type="common">Pelodictyon luteolum</name>
    <dbReference type="NCBI Taxonomy" id="319225"/>
    <lineage>
        <taxon>Bacteria</taxon>
        <taxon>Pseudomonadati</taxon>
        <taxon>Chlorobiota</taxon>
        <taxon>Chlorobiia</taxon>
        <taxon>Chlorobiales</taxon>
        <taxon>Chlorobiaceae</taxon>
        <taxon>Chlorobium/Pelodictyon group</taxon>
        <taxon>Pelodictyon</taxon>
    </lineage>
</organism>
<evidence type="ECO:0000256" key="1">
    <source>
        <dbReference type="SAM" id="MobiDB-lite"/>
    </source>
</evidence>
<dbReference type="AlphaFoldDB" id="Q3B4L9"/>
<reference evidence="3" key="1">
    <citation type="submission" date="2005-08" db="EMBL/GenBank/DDBJ databases">
        <title>Complete sequence of Pelodictyon luteolum DSM 273.</title>
        <authorList>
            <consortium name="US DOE Joint Genome Institute"/>
            <person name="Copeland A."/>
            <person name="Lucas S."/>
            <person name="Lapidus A."/>
            <person name="Barry K."/>
            <person name="Detter J.C."/>
            <person name="Glavina T."/>
            <person name="Hammon N."/>
            <person name="Israni S."/>
            <person name="Pitluck S."/>
            <person name="Bryant D."/>
            <person name="Schmutz J."/>
            <person name="Larimer F."/>
            <person name="Land M."/>
            <person name="Kyrpides N."/>
            <person name="Ivanova N."/>
            <person name="Richardson P."/>
        </authorList>
    </citation>
    <scope>NUCLEOTIDE SEQUENCE [LARGE SCALE GENOMIC DNA]</scope>
    <source>
        <strain evidence="3">DSM 273 / BCRC 81028 / 2530</strain>
    </source>
</reference>
<dbReference type="InterPro" id="IPR016032">
    <property type="entry name" value="Sig_transdc_resp-reg_C-effctor"/>
</dbReference>
<gene>
    <name evidence="2" type="ordered locus">Plut_0846</name>
</gene>
<dbReference type="Proteomes" id="UP000002709">
    <property type="component" value="Chromosome"/>
</dbReference>
<keyword evidence="3" id="KW-1185">Reference proteome</keyword>
<proteinExistence type="predicted"/>
<dbReference type="EMBL" id="CP000096">
    <property type="protein sequence ID" value="ABB23712.1"/>
    <property type="molecule type" value="Genomic_DNA"/>
</dbReference>
<protein>
    <submittedName>
        <fullName evidence="2">Response regulator receiver domain protein (CheY-like)</fullName>
    </submittedName>
</protein>
<sequence length="155" mass="17496">MSTRAELEQVHAGLKKDSAEKAEEIERATQNPGGARAELTQLLDAIYGADIPTDLKRPMTDLLVRLSEHEQLEERFDTLLTNADTAFLKKLQAAHPNLTPREATVCLFVKLGYDTREIARRRGITTRGMESIRYRLHKKIGRGKHQALKTYLSGL</sequence>
<dbReference type="InterPro" id="IPR036388">
    <property type="entry name" value="WH-like_DNA-bd_sf"/>
</dbReference>
<dbReference type="GO" id="GO:0003677">
    <property type="term" value="F:DNA binding"/>
    <property type="evidence" value="ECO:0007669"/>
    <property type="project" value="InterPro"/>
</dbReference>
<feature type="region of interest" description="Disordered" evidence="1">
    <location>
        <begin position="1"/>
        <end position="21"/>
    </location>
</feature>
<dbReference type="RefSeq" id="WP_011357586.1">
    <property type="nucleotide sequence ID" value="NC_007512.1"/>
</dbReference>
<dbReference type="eggNOG" id="COG2771">
    <property type="taxonomic scope" value="Bacteria"/>
</dbReference>
<dbReference type="KEGG" id="plt:Plut_0846"/>
<accession>Q3B4L9</accession>
<name>Q3B4L9_CHLL3</name>
<evidence type="ECO:0000313" key="2">
    <source>
        <dbReference type="EMBL" id="ABB23712.1"/>
    </source>
</evidence>
<dbReference type="GO" id="GO:0006355">
    <property type="term" value="P:regulation of DNA-templated transcription"/>
    <property type="evidence" value="ECO:0007669"/>
    <property type="project" value="InterPro"/>
</dbReference>
<evidence type="ECO:0000313" key="3">
    <source>
        <dbReference type="Proteomes" id="UP000002709"/>
    </source>
</evidence>
<dbReference type="HOGENOM" id="CLU_1667849_0_0_10"/>
<dbReference type="SUPFAM" id="SSF46894">
    <property type="entry name" value="C-terminal effector domain of the bipartite response regulators"/>
    <property type="match status" value="1"/>
</dbReference>
<dbReference type="STRING" id="319225.Plut_0846"/>